<gene>
    <name evidence="2" type="ORF">O185_25105</name>
</gene>
<dbReference type="Proteomes" id="UP000017133">
    <property type="component" value="Unassembled WGS sequence"/>
</dbReference>
<comment type="caution">
    <text evidence="2">The sequence shown here is derived from an EMBL/GenBank/DDBJ whole genome shotgun (WGS) entry which is preliminary data.</text>
</comment>
<dbReference type="AlphaFoldDB" id="U7QVJ9"/>
<evidence type="ECO:0000256" key="1">
    <source>
        <dbReference type="SAM" id="MobiDB-lite"/>
    </source>
</evidence>
<proteinExistence type="predicted"/>
<dbReference type="EMBL" id="AXDT01000346">
    <property type="protein sequence ID" value="ERT10401.1"/>
    <property type="molecule type" value="Genomic_DNA"/>
</dbReference>
<feature type="compositionally biased region" description="Basic and acidic residues" evidence="1">
    <location>
        <begin position="1"/>
        <end position="15"/>
    </location>
</feature>
<feature type="region of interest" description="Disordered" evidence="1">
    <location>
        <begin position="1"/>
        <end position="32"/>
    </location>
</feature>
<protein>
    <submittedName>
        <fullName evidence="2">Uncharacterized protein</fullName>
    </submittedName>
</protein>
<name>U7QVJ9_PHOTE</name>
<accession>U7QVJ9</accession>
<organism evidence="2 3">
    <name type="scientific">Photorhabdus temperata J3</name>
    <dbReference type="NCBI Taxonomy" id="1389415"/>
    <lineage>
        <taxon>Bacteria</taxon>
        <taxon>Pseudomonadati</taxon>
        <taxon>Pseudomonadota</taxon>
        <taxon>Gammaproteobacteria</taxon>
        <taxon>Enterobacterales</taxon>
        <taxon>Morganellaceae</taxon>
        <taxon>Photorhabdus</taxon>
    </lineage>
</organism>
<sequence length="53" mass="6228">MRVMPDKFQEQRTDSDISEQAVNRAANKRTPTRSTAINKHIYRVDHFLTRAIL</sequence>
<dbReference type="PATRIC" id="fig|1389415.4.peg.4990"/>
<evidence type="ECO:0000313" key="2">
    <source>
        <dbReference type="EMBL" id="ERT10401.1"/>
    </source>
</evidence>
<reference evidence="2 3" key="1">
    <citation type="submission" date="2013-10" db="EMBL/GenBank/DDBJ databases">
        <title>Whole Genome Shotgun Sequence of Photorhabdus temperata J3.</title>
        <authorList>
            <person name="Park G.-S."/>
            <person name="Hong S.-J."/>
            <person name="Shin J.-H."/>
        </authorList>
    </citation>
    <scope>NUCLEOTIDE SEQUENCE [LARGE SCALE GENOMIC DNA]</scope>
    <source>
        <strain evidence="2 3">J3</strain>
    </source>
</reference>
<keyword evidence="3" id="KW-1185">Reference proteome</keyword>
<evidence type="ECO:0000313" key="3">
    <source>
        <dbReference type="Proteomes" id="UP000017133"/>
    </source>
</evidence>